<gene>
    <name evidence="1" type="ORF">ACFODK_08800</name>
</gene>
<dbReference type="EMBL" id="JBHRSU010000029">
    <property type="protein sequence ID" value="MFC3100986.1"/>
    <property type="molecule type" value="Genomic_DNA"/>
</dbReference>
<organism evidence="1 2">
    <name type="scientific">Alteraurantiacibacter lauratis</name>
    <dbReference type="NCBI Taxonomy" id="2054627"/>
    <lineage>
        <taxon>Bacteria</taxon>
        <taxon>Pseudomonadati</taxon>
        <taxon>Pseudomonadota</taxon>
        <taxon>Alphaproteobacteria</taxon>
        <taxon>Sphingomonadales</taxon>
        <taxon>Erythrobacteraceae</taxon>
        <taxon>Alteraurantiacibacter</taxon>
    </lineage>
</organism>
<dbReference type="Proteomes" id="UP001595378">
    <property type="component" value="Unassembled WGS sequence"/>
</dbReference>
<dbReference type="Pfam" id="PF20099">
    <property type="entry name" value="DUF6489"/>
    <property type="match status" value="1"/>
</dbReference>
<proteinExistence type="predicted"/>
<evidence type="ECO:0000313" key="2">
    <source>
        <dbReference type="Proteomes" id="UP001595378"/>
    </source>
</evidence>
<dbReference type="RefSeq" id="WP_336919756.1">
    <property type="nucleotide sequence ID" value="NZ_JBANRN010000012.1"/>
</dbReference>
<accession>A0ABV7EG99</accession>
<sequence>MKVNIEIECSPEEARRFMGLPDVDKANAVYVDAIAKAMKGASNPDQLQEFAQQLAPMGQIGLKIFQSFVEGATRSAQSGGSSRRTDPPQDD</sequence>
<keyword evidence="2" id="KW-1185">Reference proteome</keyword>
<name>A0ABV7EG99_9SPHN</name>
<dbReference type="InterPro" id="IPR045502">
    <property type="entry name" value="DUF6489"/>
</dbReference>
<comment type="caution">
    <text evidence="1">The sequence shown here is derived from an EMBL/GenBank/DDBJ whole genome shotgun (WGS) entry which is preliminary data.</text>
</comment>
<evidence type="ECO:0000313" key="1">
    <source>
        <dbReference type="EMBL" id="MFC3100986.1"/>
    </source>
</evidence>
<reference evidence="2" key="1">
    <citation type="journal article" date="2019" name="Int. J. Syst. Evol. Microbiol.">
        <title>The Global Catalogue of Microorganisms (GCM) 10K type strain sequencing project: providing services to taxonomists for standard genome sequencing and annotation.</title>
        <authorList>
            <consortium name="The Broad Institute Genomics Platform"/>
            <consortium name="The Broad Institute Genome Sequencing Center for Infectious Disease"/>
            <person name="Wu L."/>
            <person name="Ma J."/>
        </authorList>
    </citation>
    <scope>NUCLEOTIDE SEQUENCE [LARGE SCALE GENOMIC DNA]</scope>
    <source>
        <strain evidence="2">KCTC 52606</strain>
    </source>
</reference>
<protein>
    <submittedName>
        <fullName evidence="1">DUF6489 family protein</fullName>
    </submittedName>
</protein>